<keyword evidence="11" id="KW-1185">Reference proteome</keyword>
<accession>A0ABQ6G7J0</accession>
<dbReference type="InterPro" id="IPR004358">
    <property type="entry name" value="Sig_transdc_His_kin-like_C"/>
</dbReference>
<dbReference type="CDD" id="cd00082">
    <property type="entry name" value="HisKA"/>
    <property type="match status" value="1"/>
</dbReference>
<proteinExistence type="predicted"/>
<dbReference type="Proteomes" id="UP001344906">
    <property type="component" value="Unassembled WGS sequence"/>
</dbReference>
<dbReference type="InterPro" id="IPR013656">
    <property type="entry name" value="PAS_4"/>
</dbReference>
<dbReference type="SUPFAM" id="SSF47384">
    <property type="entry name" value="Homodimeric domain of signal transducing histidine kinase"/>
    <property type="match status" value="1"/>
</dbReference>
<dbReference type="InterPro" id="IPR035965">
    <property type="entry name" value="PAS-like_dom_sf"/>
</dbReference>
<feature type="domain" description="PAS" evidence="8">
    <location>
        <begin position="16"/>
        <end position="86"/>
    </location>
</feature>
<dbReference type="Pfam" id="PF13426">
    <property type="entry name" value="PAS_9"/>
    <property type="match status" value="1"/>
</dbReference>
<dbReference type="InterPro" id="IPR003594">
    <property type="entry name" value="HATPase_dom"/>
</dbReference>
<feature type="domain" description="PAC" evidence="9">
    <location>
        <begin position="90"/>
        <end position="141"/>
    </location>
</feature>
<dbReference type="InterPro" id="IPR000700">
    <property type="entry name" value="PAS-assoc_C"/>
</dbReference>
<keyword evidence="6" id="KW-0902">Two-component regulatory system</keyword>
<protein>
    <recommendedName>
        <fullName evidence="2">histidine kinase</fullName>
        <ecNumber evidence="2">2.7.13.3</ecNumber>
    </recommendedName>
</protein>
<dbReference type="PRINTS" id="PR00344">
    <property type="entry name" value="BCTRLSENSOR"/>
</dbReference>
<dbReference type="PROSITE" id="PS50109">
    <property type="entry name" value="HIS_KIN"/>
    <property type="match status" value="1"/>
</dbReference>
<name>A0ABQ6G7J0_9CHLR</name>
<dbReference type="Pfam" id="PF00989">
    <property type="entry name" value="PAS"/>
    <property type="match status" value="1"/>
</dbReference>
<comment type="caution">
    <text evidence="10">The sequence shown here is derived from an EMBL/GenBank/DDBJ whole genome shotgun (WGS) entry which is preliminary data.</text>
</comment>
<keyword evidence="4" id="KW-0808">Transferase</keyword>
<dbReference type="Gene3D" id="3.30.450.20">
    <property type="entry name" value="PAS domain"/>
    <property type="match status" value="3"/>
</dbReference>
<dbReference type="Pfam" id="PF02518">
    <property type="entry name" value="HATPase_c"/>
    <property type="match status" value="1"/>
</dbReference>
<dbReference type="InterPro" id="IPR003661">
    <property type="entry name" value="HisK_dim/P_dom"/>
</dbReference>
<dbReference type="PANTHER" id="PTHR43304:SF1">
    <property type="entry name" value="PAC DOMAIN-CONTAINING PROTEIN"/>
    <property type="match status" value="1"/>
</dbReference>
<dbReference type="EMBL" id="BSRI01000002">
    <property type="protein sequence ID" value="GLV61053.1"/>
    <property type="molecule type" value="Genomic_DNA"/>
</dbReference>
<organism evidence="10 11">
    <name type="scientific">Dictyobacter halimunensis</name>
    <dbReference type="NCBI Taxonomy" id="3026934"/>
    <lineage>
        <taxon>Bacteria</taxon>
        <taxon>Bacillati</taxon>
        <taxon>Chloroflexota</taxon>
        <taxon>Ktedonobacteria</taxon>
        <taxon>Ktedonobacterales</taxon>
        <taxon>Dictyobacteraceae</taxon>
        <taxon>Dictyobacter</taxon>
    </lineage>
</organism>
<comment type="catalytic activity">
    <reaction evidence="1">
        <text>ATP + protein L-histidine = ADP + protein N-phospho-L-histidine.</text>
        <dbReference type="EC" id="2.7.13.3"/>
    </reaction>
</comment>
<dbReference type="Pfam" id="PF08448">
    <property type="entry name" value="PAS_4"/>
    <property type="match status" value="1"/>
</dbReference>
<evidence type="ECO:0000313" key="10">
    <source>
        <dbReference type="EMBL" id="GLV61053.1"/>
    </source>
</evidence>
<dbReference type="SMART" id="SM00387">
    <property type="entry name" value="HATPase_c"/>
    <property type="match status" value="1"/>
</dbReference>
<dbReference type="InterPro" id="IPR000014">
    <property type="entry name" value="PAS"/>
</dbReference>
<dbReference type="SMART" id="SM00388">
    <property type="entry name" value="HisKA"/>
    <property type="match status" value="1"/>
</dbReference>
<sequence>MSDRDKIMATNDYVQNEAFFQTLIEHSANAIVLMQPDGCIAYASPATASCTGYPPEEFAGRNSFTFIHPDDLVAVQAALATVMALANRTESVEYRFRRTSGSYSWFRGTFTNLLFRPAVHAILSTMCDISEQKRAEELLRKNEESSRALLAREQAVLRQEEEVSRHLNDLFMQAPAMVCVLQGSEHRLELVNDAYRQLYPRRGFVLEATVRENWPDLEDQGFFEELDRVYQSGKAYVANEKLAMVDREDSGVREAGYFNIVYQPVFDAQGSVEGIIVYVMEVTEQVLARKRIQESEARLRRLIDANIVGVTFCTLDGHINEANDVFLQMVGYTREDLRAGSIDWARMTPPEYEELDAQAVRDLRAQGAIPRPYEKAYWRKNGTLLSVVVTAAALDEANPNECIAFILDNSMQRELDQRKDDFISMTSHELKTPVTSIKGLTQVLLKRFEQRDEPDIKRMLVIMDMQLNKLTKLIGDLLDISKAQGGRLIMEQKPFDLDTLVSETIEQVQATTTTQHIKLIGKTNVTIMGDRDRVGQVIVNLLSNAIKYSPRNSPIVVKVFREGRQAITWIQDFGIGIDLSHHDKLFNQFYRVTDPREPYPGLGIGLYLSRQIVERHNGKIWLHSKKGEGSIFAFSLPVV</sequence>
<dbReference type="InterPro" id="IPR005467">
    <property type="entry name" value="His_kinase_dom"/>
</dbReference>
<dbReference type="PROSITE" id="PS50113">
    <property type="entry name" value="PAC"/>
    <property type="match status" value="1"/>
</dbReference>
<feature type="domain" description="Histidine kinase" evidence="7">
    <location>
        <begin position="425"/>
        <end position="639"/>
    </location>
</feature>
<dbReference type="InterPro" id="IPR036890">
    <property type="entry name" value="HATPase_C_sf"/>
</dbReference>
<keyword evidence="3" id="KW-0597">Phosphoprotein</keyword>
<dbReference type="NCBIfam" id="TIGR00229">
    <property type="entry name" value="sensory_box"/>
    <property type="match status" value="2"/>
</dbReference>
<gene>
    <name evidence="10" type="ORF">KDH_78700</name>
</gene>
<dbReference type="SUPFAM" id="SSF55874">
    <property type="entry name" value="ATPase domain of HSP90 chaperone/DNA topoisomerase II/histidine kinase"/>
    <property type="match status" value="1"/>
</dbReference>
<keyword evidence="5" id="KW-0418">Kinase</keyword>
<reference evidence="10 11" key="1">
    <citation type="submission" date="2023-02" db="EMBL/GenBank/DDBJ databases">
        <title>Dictyobacter halimunensis sp. nov., a new member of the class Ktedonobacteria from forest soil in a geothermal area.</title>
        <authorList>
            <person name="Rachmania M.K."/>
            <person name="Ningsih F."/>
            <person name="Sakai Y."/>
            <person name="Yabe S."/>
            <person name="Yokota A."/>
            <person name="Sjamsuridzal W."/>
        </authorList>
    </citation>
    <scope>NUCLEOTIDE SEQUENCE [LARGE SCALE GENOMIC DNA]</scope>
    <source>
        <strain evidence="10 11">S3.2.2.5</strain>
    </source>
</reference>
<dbReference type="InterPro" id="IPR052162">
    <property type="entry name" value="Sensor_kinase/Photoreceptor"/>
</dbReference>
<evidence type="ECO:0000259" key="7">
    <source>
        <dbReference type="PROSITE" id="PS50109"/>
    </source>
</evidence>
<dbReference type="SMART" id="SM00091">
    <property type="entry name" value="PAS"/>
    <property type="match status" value="3"/>
</dbReference>
<evidence type="ECO:0000259" key="9">
    <source>
        <dbReference type="PROSITE" id="PS50113"/>
    </source>
</evidence>
<dbReference type="CDD" id="cd00130">
    <property type="entry name" value="PAS"/>
    <property type="match status" value="2"/>
</dbReference>
<dbReference type="Gene3D" id="1.10.287.130">
    <property type="match status" value="1"/>
</dbReference>
<dbReference type="PROSITE" id="PS50112">
    <property type="entry name" value="PAS"/>
    <property type="match status" value="2"/>
</dbReference>
<dbReference type="InterPro" id="IPR013767">
    <property type="entry name" value="PAS_fold"/>
</dbReference>
<evidence type="ECO:0000313" key="11">
    <source>
        <dbReference type="Proteomes" id="UP001344906"/>
    </source>
</evidence>
<dbReference type="Gene3D" id="3.30.565.10">
    <property type="entry name" value="Histidine kinase-like ATPase, C-terminal domain"/>
    <property type="match status" value="1"/>
</dbReference>
<evidence type="ECO:0000256" key="6">
    <source>
        <dbReference type="ARBA" id="ARBA00023012"/>
    </source>
</evidence>
<evidence type="ECO:0000256" key="3">
    <source>
        <dbReference type="ARBA" id="ARBA00022553"/>
    </source>
</evidence>
<evidence type="ECO:0000256" key="1">
    <source>
        <dbReference type="ARBA" id="ARBA00000085"/>
    </source>
</evidence>
<feature type="domain" description="PAS" evidence="8">
    <location>
        <begin position="295"/>
        <end position="337"/>
    </location>
</feature>
<dbReference type="Pfam" id="PF00512">
    <property type="entry name" value="HisKA"/>
    <property type="match status" value="1"/>
</dbReference>
<evidence type="ECO:0000256" key="5">
    <source>
        <dbReference type="ARBA" id="ARBA00022777"/>
    </source>
</evidence>
<evidence type="ECO:0000259" key="8">
    <source>
        <dbReference type="PROSITE" id="PS50112"/>
    </source>
</evidence>
<dbReference type="InterPro" id="IPR036097">
    <property type="entry name" value="HisK_dim/P_sf"/>
</dbReference>
<evidence type="ECO:0000256" key="4">
    <source>
        <dbReference type="ARBA" id="ARBA00022679"/>
    </source>
</evidence>
<evidence type="ECO:0000256" key="2">
    <source>
        <dbReference type="ARBA" id="ARBA00012438"/>
    </source>
</evidence>
<dbReference type="EC" id="2.7.13.3" evidence="2"/>
<dbReference type="SUPFAM" id="SSF55785">
    <property type="entry name" value="PYP-like sensor domain (PAS domain)"/>
    <property type="match status" value="3"/>
</dbReference>
<dbReference type="PANTHER" id="PTHR43304">
    <property type="entry name" value="PHYTOCHROME-LIKE PROTEIN CPH1"/>
    <property type="match status" value="1"/>
</dbReference>